<feature type="non-terminal residue" evidence="2">
    <location>
        <position position="126"/>
    </location>
</feature>
<feature type="non-terminal residue" evidence="2">
    <location>
        <position position="1"/>
    </location>
</feature>
<sequence length="126" mass="13534">TLWEGVEVHAEDVEPEQSVLPHLGKHVRETPSASDESSSHGERRVIGTYLNPPSDQTLALGFLDQGRSIVDPVGISGSDRSVPRRYNFSFPTSMAMHIPVFRGIFGQGASTQAFGLMSGSGTGYTS</sequence>
<evidence type="ECO:0000313" key="3">
    <source>
        <dbReference type="Proteomes" id="UP000824469"/>
    </source>
</evidence>
<organism evidence="2 3">
    <name type="scientific">Taxus chinensis</name>
    <name type="common">Chinese yew</name>
    <name type="synonym">Taxus wallichiana var. chinensis</name>
    <dbReference type="NCBI Taxonomy" id="29808"/>
    <lineage>
        <taxon>Eukaryota</taxon>
        <taxon>Viridiplantae</taxon>
        <taxon>Streptophyta</taxon>
        <taxon>Embryophyta</taxon>
        <taxon>Tracheophyta</taxon>
        <taxon>Spermatophyta</taxon>
        <taxon>Pinopsida</taxon>
        <taxon>Pinidae</taxon>
        <taxon>Conifers II</taxon>
        <taxon>Cupressales</taxon>
        <taxon>Taxaceae</taxon>
        <taxon>Taxus</taxon>
    </lineage>
</organism>
<evidence type="ECO:0000313" key="2">
    <source>
        <dbReference type="EMBL" id="KAH9311592.1"/>
    </source>
</evidence>
<dbReference type="EMBL" id="JAHRHJ020000006">
    <property type="protein sequence ID" value="KAH9311592.1"/>
    <property type="molecule type" value="Genomic_DNA"/>
</dbReference>
<comment type="caution">
    <text evidence="2">The sequence shown here is derived from an EMBL/GenBank/DDBJ whole genome shotgun (WGS) entry which is preliminary data.</text>
</comment>
<feature type="region of interest" description="Disordered" evidence="1">
    <location>
        <begin position="22"/>
        <end position="52"/>
    </location>
</feature>
<proteinExistence type="predicted"/>
<dbReference type="AlphaFoldDB" id="A0AA38FW71"/>
<accession>A0AA38FW71</accession>
<evidence type="ECO:0000256" key="1">
    <source>
        <dbReference type="SAM" id="MobiDB-lite"/>
    </source>
</evidence>
<keyword evidence="3" id="KW-1185">Reference proteome</keyword>
<protein>
    <submittedName>
        <fullName evidence="2">Uncharacterized protein</fullName>
    </submittedName>
</protein>
<dbReference type="Proteomes" id="UP000824469">
    <property type="component" value="Unassembled WGS sequence"/>
</dbReference>
<name>A0AA38FW71_TAXCH</name>
<gene>
    <name evidence="2" type="ORF">KI387_026627</name>
</gene>
<reference evidence="2 3" key="1">
    <citation type="journal article" date="2021" name="Nat. Plants">
        <title>The Taxus genome provides insights into paclitaxel biosynthesis.</title>
        <authorList>
            <person name="Xiong X."/>
            <person name="Gou J."/>
            <person name="Liao Q."/>
            <person name="Li Y."/>
            <person name="Zhou Q."/>
            <person name="Bi G."/>
            <person name="Li C."/>
            <person name="Du R."/>
            <person name="Wang X."/>
            <person name="Sun T."/>
            <person name="Guo L."/>
            <person name="Liang H."/>
            <person name="Lu P."/>
            <person name="Wu Y."/>
            <person name="Zhang Z."/>
            <person name="Ro D.K."/>
            <person name="Shang Y."/>
            <person name="Huang S."/>
            <person name="Yan J."/>
        </authorList>
    </citation>
    <scope>NUCLEOTIDE SEQUENCE [LARGE SCALE GENOMIC DNA]</scope>
    <source>
        <strain evidence="2">Ta-2019</strain>
    </source>
</reference>